<dbReference type="FunFam" id="3.40.1160.10:FF:000007">
    <property type="entry name" value="Carbamate kinase"/>
    <property type="match status" value="1"/>
</dbReference>
<dbReference type="NCBIfam" id="TIGR00746">
    <property type="entry name" value="arcC"/>
    <property type="match status" value="1"/>
</dbReference>
<comment type="catalytic activity">
    <reaction evidence="7">
        <text>hydrogencarbonate + NH4(+) + ATP = carbamoyl phosphate + ADP + H2O + H(+)</text>
        <dbReference type="Rhea" id="RHEA:10152"/>
        <dbReference type="ChEBI" id="CHEBI:15377"/>
        <dbReference type="ChEBI" id="CHEBI:15378"/>
        <dbReference type="ChEBI" id="CHEBI:17544"/>
        <dbReference type="ChEBI" id="CHEBI:28938"/>
        <dbReference type="ChEBI" id="CHEBI:30616"/>
        <dbReference type="ChEBI" id="CHEBI:58228"/>
        <dbReference type="ChEBI" id="CHEBI:456216"/>
        <dbReference type="EC" id="2.7.2.2"/>
    </reaction>
</comment>
<evidence type="ECO:0000313" key="14">
    <source>
        <dbReference type="Proteomes" id="UP000321773"/>
    </source>
</evidence>
<dbReference type="Pfam" id="PF00696">
    <property type="entry name" value="AA_kinase"/>
    <property type="match status" value="1"/>
</dbReference>
<dbReference type="Gene3D" id="3.40.1160.10">
    <property type="entry name" value="Acetylglutamate kinase-like"/>
    <property type="match status" value="1"/>
</dbReference>
<evidence type="ECO:0000256" key="7">
    <source>
        <dbReference type="ARBA" id="ARBA00048467"/>
    </source>
</evidence>
<dbReference type="AlphaFoldDB" id="A0A1I6P371"/>
<keyword evidence="6 9" id="KW-0418">Kinase</keyword>
<dbReference type="RefSeq" id="WP_082394406.1">
    <property type="nucleotide sequence ID" value="NZ_BJWJ01000001.1"/>
</dbReference>
<gene>
    <name evidence="11" type="primary">arcC-2</name>
    <name evidence="11" type="ORF">HMI01_01350</name>
    <name evidence="12" type="ORF">SAMN05421668_101172</name>
</gene>
<name>A0A1I6P371_9BACI</name>
<dbReference type="EMBL" id="FPAI01000001">
    <property type="protein sequence ID" value="SFS34637.1"/>
    <property type="molecule type" value="Genomic_DNA"/>
</dbReference>
<reference evidence="12 13" key="1">
    <citation type="submission" date="2016-10" db="EMBL/GenBank/DDBJ databases">
        <authorList>
            <person name="de Groot N.N."/>
        </authorList>
    </citation>
    <scope>NUCLEOTIDE SEQUENCE [LARGE SCALE GENOMIC DNA]</scope>
    <source>
        <strain evidence="12 13">DSM 17074</strain>
    </source>
</reference>
<evidence type="ECO:0000256" key="8">
    <source>
        <dbReference type="NCBIfam" id="TIGR00746"/>
    </source>
</evidence>
<dbReference type="CDD" id="cd04235">
    <property type="entry name" value="AAK_CK"/>
    <property type="match status" value="1"/>
</dbReference>
<dbReference type="InterPro" id="IPR003964">
    <property type="entry name" value="Carb_kinase"/>
</dbReference>
<dbReference type="GO" id="GO:0005829">
    <property type="term" value="C:cytosol"/>
    <property type="evidence" value="ECO:0007669"/>
    <property type="project" value="TreeGrafter"/>
</dbReference>
<evidence type="ECO:0000256" key="9">
    <source>
        <dbReference type="PIRNR" id="PIRNR000723"/>
    </source>
</evidence>
<dbReference type="PIRSF" id="PIRSF000723">
    <property type="entry name" value="Carbamate_kin"/>
    <property type="match status" value="1"/>
</dbReference>
<dbReference type="InterPro" id="IPR036393">
    <property type="entry name" value="AceGlu_kinase-like_sf"/>
</dbReference>
<dbReference type="PANTHER" id="PTHR30409:SF1">
    <property type="entry name" value="CARBAMATE KINASE-RELATED"/>
    <property type="match status" value="1"/>
</dbReference>
<dbReference type="GO" id="GO:0008804">
    <property type="term" value="F:carbamate kinase activity"/>
    <property type="evidence" value="ECO:0007669"/>
    <property type="project" value="UniProtKB-UniRule"/>
</dbReference>
<keyword evidence="5 9" id="KW-0808">Transferase</keyword>
<reference evidence="11 14" key="2">
    <citation type="submission" date="2019-07" db="EMBL/GenBank/DDBJ databases">
        <title>Whole genome shotgun sequence of Halolactibacillus miurensis NBRC 100873.</title>
        <authorList>
            <person name="Hosoyama A."/>
            <person name="Uohara A."/>
            <person name="Ohji S."/>
            <person name="Ichikawa N."/>
        </authorList>
    </citation>
    <scope>NUCLEOTIDE SEQUENCE [LARGE SCALE GENOMIC DNA]</scope>
    <source>
        <strain evidence="11 14">NBRC 100873</strain>
    </source>
</reference>
<protein>
    <recommendedName>
        <fullName evidence="3 8">Carbamate kinase</fullName>
    </recommendedName>
</protein>
<dbReference type="Proteomes" id="UP000321773">
    <property type="component" value="Unassembled WGS sequence"/>
</dbReference>
<comment type="pathway">
    <text evidence="1">Metabolic intermediate metabolism; carbamoyl phosphate degradation; CO(2) and NH(3) from carbamoyl phosphate: step 1/1.</text>
</comment>
<dbReference type="EMBL" id="BJWJ01000001">
    <property type="protein sequence ID" value="GEM03147.1"/>
    <property type="molecule type" value="Genomic_DNA"/>
</dbReference>
<evidence type="ECO:0000313" key="13">
    <source>
        <dbReference type="Proteomes" id="UP000199139"/>
    </source>
</evidence>
<dbReference type="SUPFAM" id="SSF53633">
    <property type="entry name" value="Carbamate kinase-like"/>
    <property type="match status" value="1"/>
</dbReference>
<dbReference type="STRING" id="306541.SAMN05421668_101172"/>
<proteinExistence type="inferred from homology"/>
<keyword evidence="14" id="KW-1185">Reference proteome</keyword>
<dbReference type="UniPathway" id="UPA00996">
    <property type="reaction ID" value="UER00366"/>
</dbReference>
<dbReference type="NCBIfam" id="NF009007">
    <property type="entry name" value="PRK12352.1"/>
    <property type="match status" value="1"/>
</dbReference>
<evidence type="ECO:0000256" key="5">
    <source>
        <dbReference type="ARBA" id="ARBA00022679"/>
    </source>
</evidence>
<dbReference type="GO" id="GO:0019546">
    <property type="term" value="P:L-arginine deiminase pathway"/>
    <property type="evidence" value="ECO:0007669"/>
    <property type="project" value="TreeGrafter"/>
</dbReference>
<comment type="similarity">
    <text evidence="2 9">Belongs to the carbamate kinase family.</text>
</comment>
<evidence type="ECO:0000256" key="1">
    <source>
        <dbReference type="ARBA" id="ARBA00005118"/>
    </source>
</evidence>
<feature type="domain" description="Aspartate/glutamate/uridylate kinase" evidence="10">
    <location>
        <begin position="5"/>
        <end position="287"/>
    </location>
</feature>
<evidence type="ECO:0000256" key="2">
    <source>
        <dbReference type="ARBA" id="ARBA00011066"/>
    </source>
</evidence>
<accession>A0A1I6P371</accession>
<evidence type="ECO:0000256" key="4">
    <source>
        <dbReference type="ARBA" id="ARBA00022503"/>
    </source>
</evidence>
<evidence type="ECO:0000313" key="11">
    <source>
        <dbReference type="EMBL" id="GEM03147.1"/>
    </source>
</evidence>
<evidence type="ECO:0000259" key="10">
    <source>
        <dbReference type="Pfam" id="PF00696"/>
    </source>
</evidence>
<organism evidence="12 13">
    <name type="scientific">Halolactibacillus miurensis</name>
    <dbReference type="NCBI Taxonomy" id="306541"/>
    <lineage>
        <taxon>Bacteria</taxon>
        <taxon>Bacillati</taxon>
        <taxon>Bacillota</taxon>
        <taxon>Bacilli</taxon>
        <taxon>Bacillales</taxon>
        <taxon>Bacillaceae</taxon>
        <taxon>Halolactibacillus</taxon>
    </lineage>
</organism>
<dbReference type="PRINTS" id="PR01469">
    <property type="entry name" value="CARBMTKINASE"/>
</dbReference>
<dbReference type="PANTHER" id="PTHR30409">
    <property type="entry name" value="CARBAMATE KINASE"/>
    <property type="match status" value="1"/>
</dbReference>
<evidence type="ECO:0000256" key="6">
    <source>
        <dbReference type="ARBA" id="ARBA00022777"/>
    </source>
</evidence>
<dbReference type="Proteomes" id="UP000199139">
    <property type="component" value="Unassembled WGS sequence"/>
</dbReference>
<dbReference type="InterPro" id="IPR001048">
    <property type="entry name" value="Asp/Glu/Uridylate_kinase"/>
</dbReference>
<sequence length="335" mass="36481">MIENKKIIVALGGNAILSDDPTAGAQIEAIRQTCDRLADLVEHHNQLIISHGNGPQVGNLLLQQQLADSEKNPALPLDTCVAMTEGSIGYWMQNEMSSILKKRNIDKSVVSLVTRVEVDKDDPAFTHPTKPIGPFLTEVEVAEAKEDGAKYIEDSGRGYRKVVPSPKPVGIVEFDTVKQLVENDVITISCGGGGIPVLKTEDGYTGVEAVIDKDFASEKLAEQVNADLFIILTGVDNVYINFNKPNQKKLEEVSVEELKQYIGEGQFEPGSMLPKIEAAVKFVETSDHGKAIITSLSNLDNIHQGAGTVVVKHKNNNEKVESLNVEMHESLITSE</sequence>
<evidence type="ECO:0000313" key="12">
    <source>
        <dbReference type="EMBL" id="SFS34637.1"/>
    </source>
</evidence>
<evidence type="ECO:0000256" key="3">
    <source>
        <dbReference type="ARBA" id="ARBA00013070"/>
    </source>
</evidence>
<keyword evidence="4" id="KW-0056">Arginine metabolism</keyword>